<dbReference type="PANTHER" id="PTHR38340">
    <property type="entry name" value="S-LAYER PROTEIN"/>
    <property type="match status" value="1"/>
</dbReference>
<dbReference type="InterPro" id="IPR050557">
    <property type="entry name" value="RTX_toxin/Mannuronan_C5-epim"/>
</dbReference>
<dbReference type="PANTHER" id="PTHR38340:SF1">
    <property type="entry name" value="S-LAYER PROTEIN"/>
    <property type="match status" value="1"/>
</dbReference>
<evidence type="ECO:0000313" key="9">
    <source>
        <dbReference type="Proteomes" id="UP000599312"/>
    </source>
</evidence>
<accession>A0A931BSR1</accession>
<evidence type="ECO:0000256" key="7">
    <source>
        <dbReference type="ARBA" id="ARBA00023136"/>
    </source>
</evidence>
<dbReference type="GO" id="GO:0016020">
    <property type="term" value="C:membrane"/>
    <property type="evidence" value="ECO:0007669"/>
    <property type="project" value="UniProtKB-SubCell"/>
</dbReference>
<organism evidence="8 9">
    <name type="scientific">Microvirga alba</name>
    <dbReference type="NCBI Taxonomy" id="2791025"/>
    <lineage>
        <taxon>Bacteria</taxon>
        <taxon>Pseudomonadati</taxon>
        <taxon>Pseudomonadota</taxon>
        <taxon>Alphaproteobacteria</taxon>
        <taxon>Hyphomicrobiales</taxon>
        <taxon>Methylobacteriaceae</taxon>
        <taxon>Microvirga</taxon>
    </lineage>
</organism>
<dbReference type="InterPro" id="IPR003995">
    <property type="entry name" value="RTX_toxin_determinant-A"/>
</dbReference>
<keyword evidence="4" id="KW-0800">Toxin</keyword>
<keyword evidence="9" id="KW-1185">Reference proteome</keyword>
<keyword evidence="5" id="KW-0677">Repeat</keyword>
<dbReference type="PRINTS" id="PR00313">
    <property type="entry name" value="CABNDNGRPT"/>
</dbReference>
<comment type="subcellular location">
    <subcellularLocation>
        <location evidence="1">Membrane</location>
    </subcellularLocation>
    <subcellularLocation>
        <location evidence="2">Secreted</location>
    </subcellularLocation>
</comment>
<protein>
    <submittedName>
        <fullName evidence="8">Calcium-binding protein</fullName>
    </submittedName>
</protein>
<evidence type="ECO:0000256" key="5">
    <source>
        <dbReference type="ARBA" id="ARBA00022737"/>
    </source>
</evidence>
<evidence type="ECO:0000256" key="1">
    <source>
        <dbReference type="ARBA" id="ARBA00004370"/>
    </source>
</evidence>
<dbReference type="GO" id="GO:0005509">
    <property type="term" value="F:calcium ion binding"/>
    <property type="evidence" value="ECO:0007669"/>
    <property type="project" value="InterPro"/>
</dbReference>
<keyword evidence="6" id="KW-0843">Virulence</keyword>
<dbReference type="InterPro" id="IPR018511">
    <property type="entry name" value="Hemolysin-typ_Ca-bd_CS"/>
</dbReference>
<proteinExistence type="predicted"/>
<dbReference type="Proteomes" id="UP000599312">
    <property type="component" value="Unassembled WGS sequence"/>
</dbReference>
<dbReference type="SUPFAM" id="SSF51120">
    <property type="entry name" value="beta-Roll"/>
    <property type="match status" value="3"/>
</dbReference>
<comment type="caution">
    <text evidence="8">The sequence shown here is derived from an EMBL/GenBank/DDBJ whole genome shotgun (WGS) entry which is preliminary data.</text>
</comment>
<gene>
    <name evidence="8" type="ORF">I2H38_16775</name>
</gene>
<dbReference type="PROSITE" id="PS00330">
    <property type="entry name" value="HEMOLYSIN_CALCIUM"/>
    <property type="match status" value="2"/>
</dbReference>
<dbReference type="AlphaFoldDB" id="A0A931BSR1"/>
<dbReference type="GO" id="GO:0005615">
    <property type="term" value="C:extracellular space"/>
    <property type="evidence" value="ECO:0007669"/>
    <property type="project" value="InterPro"/>
</dbReference>
<evidence type="ECO:0000256" key="4">
    <source>
        <dbReference type="ARBA" id="ARBA00022656"/>
    </source>
</evidence>
<evidence type="ECO:0000256" key="2">
    <source>
        <dbReference type="ARBA" id="ARBA00004613"/>
    </source>
</evidence>
<dbReference type="PRINTS" id="PR01488">
    <property type="entry name" value="RTXTOXINA"/>
</dbReference>
<dbReference type="Gene3D" id="2.150.10.10">
    <property type="entry name" value="Serralysin-like metalloprotease, C-terminal"/>
    <property type="match status" value="3"/>
</dbReference>
<dbReference type="EMBL" id="JADQDO010000009">
    <property type="protein sequence ID" value="MBF9235029.1"/>
    <property type="molecule type" value="Genomic_DNA"/>
</dbReference>
<dbReference type="Pfam" id="PF00353">
    <property type="entry name" value="HemolysinCabind"/>
    <property type="match status" value="3"/>
</dbReference>
<dbReference type="RefSeq" id="WP_196273010.1">
    <property type="nucleotide sequence ID" value="NZ_JADQDO010000009.1"/>
</dbReference>
<reference evidence="8" key="1">
    <citation type="submission" date="2020-11" db="EMBL/GenBank/DDBJ databases">
        <authorList>
            <person name="Kim M.K."/>
        </authorList>
    </citation>
    <scope>NUCLEOTIDE SEQUENCE</scope>
    <source>
        <strain evidence="8">BT350</strain>
    </source>
</reference>
<dbReference type="GO" id="GO:0090729">
    <property type="term" value="F:toxin activity"/>
    <property type="evidence" value="ECO:0007669"/>
    <property type="project" value="UniProtKB-KW"/>
</dbReference>
<keyword evidence="3" id="KW-0964">Secreted</keyword>
<keyword evidence="7" id="KW-0472">Membrane</keyword>
<evidence type="ECO:0000313" key="8">
    <source>
        <dbReference type="EMBL" id="MBF9235029.1"/>
    </source>
</evidence>
<sequence length="724" mass="75171">MSTPILLGTDFIVNRPAAGYQQDAKLTKLKDGTFVGVWMTAEGGEYSLHGQVFYADGTRKGGEFLVAAPSEAVKMNPAIATLDDGRFVVTWGDYTNGNSDILARIFTSGTAVTGGGAITVTDKALPQRLPSIASLANGGFVVTYTDASDATKGIEVKAQAFGITGEKWGGEVAINGVTTGSQNHPSVIRLGSGYAVVYTDGSKTNASDPSETIRGRVVTLNGATPILGNEFIVPSSWGDKTSPSIALLANGRFVVTWTHAAPESGDGDGPCVKAQIYNADGTKYRGEFLINATVHSSQDSSVVTALADGGFAVAFQDTDGGTGRYRLATFNSDGVATSEEVVIRSTENGIDVSSGKPSLTLLDDGRIVFAWSEYYEKSSEDRDGDVRAQIIDPRTKAISLSGTAGDDRYIGTIFDDQLSGGAGNDKLSGEAGNDTLDGGSGADVLNGGAGDDTYVVDSLDDQIVDSSGIDTVITSISYSLANLPTIENLTNGGASALALKGNALANVITGGFGHDTLYGDLGNDTLAGGAGDDTYVVDSLDDQIVDTSGIDTVITSISYSLANLPTIENLTNGGASALTLKGNALANVIAGGSGHDTFYGGLGNDTLTGGAGKDIFVFDTKIDKTKTQVDVISDFNVKDDSIWLDDAIFRALGRKGTPAKPAQLSKDAFWIGAKAHDKSDRIIYDLKKGALYYDSDGSGKAAAILIATLPKGLKTLSEKDFFVI</sequence>
<dbReference type="InterPro" id="IPR011049">
    <property type="entry name" value="Serralysin-like_metalloprot_C"/>
</dbReference>
<name>A0A931BSR1_9HYPH</name>
<evidence type="ECO:0000256" key="3">
    <source>
        <dbReference type="ARBA" id="ARBA00022525"/>
    </source>
</evidence>
<evidence type="ECO:0000256" key="6">
    <source>
        <dbReference type="ARBA" id="ARBA00023026"/>
    </source>
</evidence>
<dbReference type="InterPro" id="IPR001343">
    <property type="entry name" value="Hemolysn_Ca-bd"/>
</dbReference>